<evidence type="ECO:0000313" key="7">
    <source>
        <dbReference type="Proteomes" id="UP000682733"/>
    </source>
</evidence>
<evidence type="ECO:0000256" key="3">
    <source>
        <dbReference type="SAM" id="SignalP"/>
    </source>
</evidence>
<proteinExistence type="predicted"/>
<dbReference type="InterPro" id="IPR053891">
    <property type="entry name" value="Shisa_N"/>
</dbReference>
<protein>
    <recommendedName>
        <fullName evidence="4">Shisa N-terminal domain-containing protein</fullName>
    </recommendedName>
</protein>
<dbReference type="Pfam" id="PF13908">
    <property type="entry name" value="Shisa_N"/>
    <property type="match status" value="1"/>
</dbReference>
<keyword evidence="2" id="KW-0812">Transmembrane</keyword>
<feature type="signal peptide" evidence="3">
    <location>
        <begin position="1"/>
        <end position="18"/>
    </location>
</feature>
<feature type="chain" id="PRO_5036273761" description="Shisa N-terminal domain-containing protein" evidence="3">
    <location>
        <begin position="19"/>
        <end position="343"/>
    </location>
</feature>
<keyword evidence="2" id="KW-0472">Membrane</keyword>
<feature type="transmembrane region" description="Helical" evidence="2">
    <location>
        <begin position="320"/>
        <end position="342"/>
    </location>
</feature>
<name>A0A8S2Q234_9BILA</name>
<comment type="caution">
    <text evidence="6">The sequence shown here is derived from an EMBL/GenBank/DDBJ whole genome shotgun (WGS) entry which is preliminary data.</text>
</comment>
<dbReference type="EMBL" id="CAJOBA010039776">
    <property type="protein sequence ID" value="CAF4083184.1"/>
    <property type="molecule type" value="Genomic_DNA"/>
</dbReference>
<evidence type="ECO:0000256" key="2">
    <source>
        <dbReference type="SAM" id="Phobius"/>
    </source>
</evidence>
<evidence type="ECO:0000259" key="4">
    <source>
        <dbReference type="Pfam" id="PF13908"/>
    </source>
</evidence>
<dbReference type="AlphaFoldDB" id="A0A8S2Q234"/>
<feature type="region of interest" description="Disordered" evidence="1">
    <location>
        <begin position="32"/>
        <end position="71"/>
    </location>
</feature>
<keyword evidence="3" id="KW-0732">Signal</keyword>
<evidence type="ECO:0000313" key="6">
    <source>
        <dbReference type="EMBL" id="CAF4083184.1"/>
    </source>
</evidence>
<keyword evidence="2" id="KW-1133">Transmembrane helix</keyword>
<dbReference type="EMBL" id="CAJNOK010018216">
    <property type="protein sequence ID" value="CAF1278211.1"/>
    <property type="molecule type" value="Genomic_DNA"/>
</dbReference>
<feature type="domain" description="Shisa N-terminal" evidence="4">
    <location>
        <begin position="246"/>
        <end position="295"/>
    </location>
</feature>
<reference evidence="6" key="1">
    <citation type="submission" date="2021-02" db="EMBL/GenBank/DDBJ databases">
        <authorList>
            <person name="Nowell W R."/>
        </authorList>
    </citation>
    <scope>NUCLEOTIDE SEQUENCE</scope>
</reference>
<organism evidence="6 7">
    <name type="scientific">Didymodactylos carnosus</name>
    <dbReference type="NCBI Taxonomy" id="1234261"/>
    <lineage>
        <taxon>Eukaryota</taxon>
        <taxon>Metazoa</taxon>
        <taxon>Spiralia</taxon>
        <taxon>Gnathifera</taxon>
        <taxon>Rotifera</taxon>
        <taxon>Eurotatoria</taxon>
        <taxon>Bdelloidea</taxon>
        <taxon>Philodinida</taxon>
        <taxon>Philodinidae</taxon>
        <taxon>Didymodactylos</taxon>
    </lineage>
</organism>
<feature type="compositionally biased region" description="Polar residues" evidence="1">
    <location>
        <begin position="51"/>
        <end position="71"/>
    </location>
</feature>
<dbReference type="Proteomes" id="UP000677228">
    <property type="component" value="Unassembled WGS sequence"/>
</dbReference>
<gene>
    <name evidence="5" type="ORF">OVA965_LOCUS27515</name>
    <name evidence="6" type="ORF">TMI583_LOCUS28259</name>
</gene>
<evidence type="ECO:0000313" key="5">
    <source>
        <dbReference type="EMBL" id="CAF1278211.1"/>
    </source>
</evidence>
<dbReference type="Proteomes" id="UP000682733">
    <property type="component" value="Unassembled WGS sequence"/>
</dbReference>
<accession>A0A8S2Q234</accession>
<evidence type="ECO:0000256" key="1">
    <source>
        <dbReference type="SAM" id="MobiDB-lite"/>
    </source>
</evidence>
<sequence length="343" mass="39643">MFYHVFILLLILYSAIDARSTYNRYRRQISNGGITNTGIRQGPGSPFPGLNNKNVGEQQRPSDYSANSKSSNQWQYFEMSDPPQTFNPAYNAQQQINENNSPQTSDSLQQQKPIIHGQLQASNDRNFQYQQRMNQQNSYQTFLNNNAQKLQYGNNNNKAPSPEFYQPGNIHMSEFVPNDWLDNENKEWFPSNGFYAGDLPSLTSNIENFRTSTDQLFTSKLAKYFRSRGKKSYSKYEIANGRETVCTHLYDFDGSSYKFGYFPCPLPDTDPSTMFCCGQKNRQYCCNIQERNIEQWFRRYGYTGEWLKKSERKQTQSKTVILAIVLPVLAVLLLLALGLLIFS</sequence>